<dbReference type="InterPro" id="IPR009081">
    <property type="entry name" value="PP-bd_ACP"/>
</dbReference>
<dbReference type="PROSITE" id="PS52019">
    <property type="entry name" value="PKS_MFAS_DH"/>
    <property type="match status" value="1"/>
</dbReference>
<dbReference type="GO" id="GO:1901336">
    <property type="term" value="P:lactone biosynthetic process"/>
    <property type="evidence" value="ECO:0007669"/>
    <property type="project" value="UniProtKB-ARBA"/>
</dbReference>
<dbReference type="InterPro" id="IPR020807">
    <property type="entry name" value="PKS_DH"/>
</dbReference>
<evidence type="ECO:0000256" key="6">
    <source>
        <dbReference type="ARBA" id="ARBA00023268"/>
    </source>
</evidence>
<feature type="region of interest" description="N-terminal hotdog fold" evidence="8">
    <location>
        <begin position="826"/>
        <end position="953"/>
    </location>
</feature>
<comment type="caution">
    <text evidence="13">The sequence shown here is derived from an EMBL/GenBank/DDBJ whole genome shotgun (WGS) entry which is preliminary data.</text>
</comment>
<dbReference type="SUPFAM" id="SSF55048">
    <property type="entry name" value="Probable ACP-binding domain of malonyl-CoA ACP transacylase"/>
    <property type="match status" value="1"/>
</dbReference>
<dbReference type="InterPro" id="IPR036291">
    <property type="entry name" value="NAD(P)-bd_dom_sf"/>
</dbReference>
<dbReference type="InterPro" id="IPR016035">
    <property type="entry name" value="Acyl_Trfase/lysoPLipase"/>
</dbReference>
<dbReference type="Pfam" id="PF08242">
    <property type="entry name" value="Methyltransf_12"/>
    <property type="match status" value="1"/>
</dbReference>
<feature type="region of interest" description="Disordered" evidence="9">
    <location>
        <begin position="351"/>
        <end position="374"/>
    </location>
</feature>
<evidence type="ECO:0000256" key="4">
    <source>
        <dbReference type="ARBA" id="ARBA00022679"/>
    </source>
</evidence>
<dbReference type="PROSITE" id="PS50075">
    <property type="entry name" value="CARRIER"/>
    <property type="match status" value="1"/>
</dbReference>
<dbReference type="PANTHER" id="PTHR43775">
    <property type="entry name" value="FATTY ACID SYNTHASE"/>
    <property type="match status" value="1"/>
</dbReference>
<proteinExistence type="predicted"/>
<dbReference type="Gene3D" id="3.40.366.10">
    <property type="entry name" value="Malonyl-Coenzyme A Acyl Carrier Protein, domain 2"/>
    <property type="match status" value="1"/>
</dbReference>
<dbReference type="InterPro" id="IPR014043">
    <property type="entry name" value="Acyl_transferase_dom"/>
</dbReference>
<feature type="domain" description="PKS/mFAS DH" evidence="12">
    <location>
        <begin position="826"/>
        <end position="1108"/>
    </location>
</feature>
<evidence type="ECO:0000256" key="1">
    <source>
        <dbReference type="ARBA" id="ARBA00022450"/>
    </source>
</evidence>
<dbReference type="Pfam" id="PF00109">
    <property type="entry name" value="ketoacyl-synt"/>
    <property type="match status" value="1"/>
</dbReference>
<dbReference type="CDD" id="cd02440">
    <property type="entry name" value="AdoMet_MTases"/>
    <property type="match status" value="1"/>
</dbReference>
<reference evidence="13 14" key="1">
    <citation type="submission" date="2017-05" db="EMBL/GenBank/DDBJ databases">
        <title>Draft genome sequence of Elsinoe australis.</title>
        <authorList>
            <person name="Cheng Q."/>
        </authorList>
    </citation>
    <scope>NUCLEOTIDE SEQUENCE [LARGE SCALE GENOMIC DNA]</scope>
    <source>
        <strain evidence="13 14">NL1</strain>
    </source>
</reference>
<dbReference type="GO" id="GO:0032259">
    <property type="term" value="P:methylation"/>
    <property type="evidence" value="ECO:0007669"/>
    <property type="project" value="UniProtKB-KW"/>
</dbReference>
<dbReference type="InterPro" id="IPR016039">
    <property type="entry name" value="Thiolase-like"/>
</dbReference>
<dbReference type="SMART" id="SM00829">
    <property type="entry name" value="PKS_ER"/>
    <property type="match status" value="1"/>
</dbReference>
<dbReference type="Proteomes" id="UP000243723">
    <property type="component" value="Unassembled WGS sequence"/>
</dbReference>
<dbReference type="InterPro" id="IPR014031">
    <property type="entry name" value="Ketoacyl_synth_C"/>
</dbReference>
<dbReference type="OrthoDB" id="329835at2759"/>
<dbReference type="GO" id="GO:0008168">
    <property type="term" value="F:methyltransferase activity"/>
    <property type="evidence" value="ECO:0007669"/>
    <property type="project" value="UniProtKB-KW"/>
</dbReference>
<dbReference type="InterPro" id="IPR013154">
    <property type="entry name" value="ADH-like_N"/>
</dbReference>
<evidence type="ECO:0000256" key="2">
    <source>
        <dbReference type="ARBA" id="ARBA00022553"/>
    </source>
</evidence>
<dbReference type="InterPro" id="IPR049551">
    <property type="entry name" value="PKS_DH_C"/>
</dbReference>
<dbReference type="Pfam" id="PF08240">
    <property type="entry name" value="ADH_N"/>
    <property type="match status" value="1"/>
</dbReference>
<evidence type="ECO:0000256" key="7">
    <source>
        <dbReference type="ARBA" id="ARBA00023315"/>
    </source>
</evidence>
<dbReference type="InterPro" id="IPR036736">
    <property type="entry name" value="ACP-like_sf"/>
</dbReference>
<dbReference type="EMBL" id="NHZQ01000236">
    <property type="protein sequence ID" value="PSK46153.1"/>
    <property type="molecule type" value="Genomic_DNA"/>
</dbReference>
<dbReference type="SUPFAM" id="SSF53335">
    <property type="entry name" value="S-adenosyl-L-methionine-dependent methyltransferases"/>
    <property type="match status" value="1"/>
</dbReference>
<name>A0A2P7ZD65_9PEZI</name>
<dbReference type="SUPFAM" id="SSF51735">
    <property type="entry name" value="NAD(P)-binding Rossmann-fold domains"/>
    <property type="match status" value="2"/>
</dbReference>
<dbReference type="InterPro" id="IPR016036">
    <property type="entry name" value="Malonyl_transacylase_ACP-bd"/>
</dbReference>
<dbReference type="STRING" id="40998.A0A2P7ZD65"/>
<evidence type="ECO:0000259" key="11">
    <source>
        <dbReference type="PROSITE" id="PS52004"/>
    </source>
</evidence>
<feature type="domain" description="Ketosynthase family 3 (KS3)" evidence="11">
    <location>
        <begin position="1"/>
        <end position="214"/>
    </location>
</feature>
<dbReference type="InterPro" id="IPR029063">
    <property type="entry name" value="SAM-dependent_MTases_sf"/>
</dbReference>
<dbReference type="GO" id="GO:0004312">
    <property type="term" value="F:fatty acid synthase activity"/>
    <property type="evidence" value="ECO:0007669"/>
    <property type="project" value="TreeGrafter"/>
</dbReference>
<dbReference type="InterPro" id="IPR011032">
    <property type="entry name" value="GroES-like_sf"/>
</dbReference>
<dbReference type="SUPFAM" id="SSF53901">
    <property type="entry name" value="Thiolase-like"/>
    <property type="match status" value="1"/>
</dbReference>
<dbReference type="SUPFAM" id="SSF52151">
    <property type="entry name" value="FabD/lysophospholipase-like"/>
    <property type="match status" value="1"/>
</dbReference>
<dbReference type="InterPro" id="IPR050091">
    <property type="entry name" value="PKS_NRPS_Biosynth_Enz"/>
</dbReference>
<dbReference type="SUPFAM" id="SSF50129">
    <property type="entry name" value="GroES-like"/>
    <property type="match status" value="1"/>
</dbReference>
<dbReference type="SMART" id="SM00825">
    <property type="entry name" value="PKS_KS"/>
    <property type="match status" value="1"/>
</dbReference>
<dbReference type="SMART" id="SM00827">
    <property type="entry name" value="PKS_AT"/>
    <property type="match status" value="1"/>
</dbReference>
<dbReference type="Gene3D" id="3.40.50.150">
    <property type="entry name" value="Vaccinia Virus protein VP39"/>
    <property type="match status" value="1"/>
</dbReference>
<dbReference type="Pfam" id="PF14765">
    <property type="entry name" value="PS-DH"/>
    <property type="match status" value="1"/>
</dbReference>
<dbReference type="Pfam" id="PF23297">
    <property type="entry name" value="ACP_SdgA_C"/>
    <property type="match status" value="1"/>
</dbReference>
<organism evidence="13 14">
    <name type="scientific">Elsinoe australis</name>
    <dbReference type="NCBI Taxonomy" id="40998"/>
    <lineage>
        <taxon>Eukaryota</taxon>
        <taxon>Fungi</taxon>
        <taxon>Dikarya</taxon>
        <taxon>Ascomycota</taxon>
        <taxon>Pezizomycotina</taxon>
        <taxon>Dothideomycetes</taxon>
        <taxon>Dothideomycetidae</taxon>
        <taxon>Myriangiales</taxon>
        <taxon>Elsinoaceae</taxon>
        <taxon>Elsinoe</taxon>
    </lineage>
</organism>
<dbReference type="PROSITE" id="PS00012">
    <property type="entry name" value="PHOSPHOPANTETHEINE"/>
    <property type="match status" value="1"/>
</dbReference>
<dbReference type="Gene3D" id="3.10.129.110">
    <property type="entry name" value="Polyketide synthase dehydratase"/>
    <property type="match status" value="1"/>
</dbReference>
<dbReference type="InterPro" id="IPR020841">
    <property type="entry name" value="PKS_Beta-ketoAc_synthase_dom"/>
</dbReference>
<evidence type="ECO:0000256" key="9">
    <source>
        <dbReference type="SAM" id="MobiDB-lite"/>
    </source>
</evidence>
<dbReference type="Gene3D" id="1.10.1200.10">
    <property type="entry name" value="ACP-like"/>
    <property type="match status" value="1"/>
</dbReference>
<evidence type="ECO:0000259" key="10">
    <source>
        <dbReference type="PROSITE" id="PS50075"/>
    </source>
</evidence>
<keyword evidence="7" id="KW-0012">Acyltransferase</keyword>
<dbReference type="GO" id="GO:0044550">
    <property type="term" value="P:secondary metabolite biosynthetic process"/>
    <property type="evidence" value="ECO:0007669"/>
    <property type="project" value="UniProtKB-ARBA"/>
</dbReference>
<dbReference type="InterPro" id="IPR042104">
    <property type="entry name" value="PKS_dehydratase_sf"/>
</dbReference>
<dbReference type="SMART" id="SM00823">
    <property type="entry name" value="PKS_PP"/>
    <property type="match status" value="1"/>
</dbReference>
<dbReference type="PROSITE" id="PS52004">
    <property type="entry name" value="KS3_2"/>
    <property type="match status" value="1"/>
</dbReference>
<dbReference type="CDD" id="cd05195">
    <property type="entry name" value="enoyl_red"/>
    <property type="match status" value="1"/>
</dbReference>
<dbReference type="InterPro" id="IPR020806">
    <property type="entry name" value="PKS_PP-bd"/>
</dbReference>
<feature type="domain" description="Carrier" evidence="10">
    <location>
        <begin position="2297"/>
        <end position="2375"/>
    </location>
</feature>
<keyword evidence="14" id="KW-1185">Reference proteome</keyword>
<dbReference type="InterPro" id="IPR049552">
    <property type="entry name" value="PKS_DH_N"/>
</dbReference>
<dbReference type="PANTHER" id="PTHR43775:SF49">
    <property type="entry name" value="SYNTHASE, PUTATIVE (JCVI)-RELATED"/>
    <property type="match status" value="1"/>
</dbReference>
<dbReference type="GO" id="GO:0006633">
    <property type="term" value="P:fatty acid biosynthetic process"/>
    <property type="evidence" value="ECO:0007669"/>
    <property type="project" value="TreeGrafter"/>
</dbReference>
<dbReference type="CDD" id="cd05274">
    <property type="entry name" value="KR_FAS_SDR_x"/>
    <property type="match status" value="1"/>
</dbReference>
<dbReference type="InterPro" id="IPR006162">
    <property type="entry name" value="Ppantetheine_attach_site"/>
</dbReference>
<protein>
    <submittedName>
        <fullName evidence="13">Quinone oxidoreductase-like protein 2</fullName>
    </submittedName>
</protein>
<accession>A0A2P7ZD65</accession>
<dbReference type="Pfam" id="PF00698">
    <property type="entry name" value="Acyl_transf_1"/>
    <property type="match status" value="1"/>
</dbReference>
<dbReference type="FunFam" id="3.40.50.720:FF:000209">
    <property type="entry name" value="Polyketide synthase Pks12"/>
    <property type="match status" value="1"/>
</dbReference>
<feature type="region of interest" description="C-terminal hotdog fold" evidence="8">
    <location>
        <begin position="964"/>
        <end position="1108"/>
    </location>
</feature>
<dbReference type="InterPro" id="IPR049900">
    <property type="entry name" value="PKS_mFAS_DH"/>
</dbReference>
<dbReference type="Gene3D" id="3.30.70.3290">
    <property type="match status" value="1"/>
</dbReference>
<evidence type="ECO:0000313" key="14">
    <source>
        <dbReference type="Proteomes" id="UP000243723"/>
    </source>
</evidence>
<dbReference type="InterPro" id="IPR013968">
    <property type="entry name" value="PKS_KR"/>
</dbReference>
<keyword evidence="6" id="KW-0511">Multifunctional enzyme</keyword>
<dbReference type="SUPFAM" id="SSF47336">
    <property type="entry name" value="ACP-like"/>
    <property type="match status" value="1"/>
</dbReference>
<sequence length="2385" mass="261523">MTLAMHEQGVLSASGICRTFDASADGYGRGEAANAILIKPLSHALRDGDSIRAIIRGTGVNTDGKTQGMLTPSSTAQEALIRRTYCQAGIADLSSTALVECHGTGTPIGDPLETMAVGKCFGEKGVLITSAKPSVGHSEGAAGLTSLIKAVLTLEHRRIPPNVHFSKPNPKIPFDKYKLRVPTELEEWPQDRAERVSINSFGVGGVNAHVIVESYRQYQNSGLADHLERSTRNGSSLAIPQPTPTAFDHVLHPTNGNSHSNGIHTSSSLKSDLKDPDFETSGINGHFNDSTEEIPTTCGSNIHINNSFGEDAAGLSLSPTEKPLRCIQNGTINGDTLDGVKRLVNGCSAVPSNPDSHTDVIPMDEQRSETSNSKATSSQLLLFSAESDSSLDAAVQTYSDLVINTDHALSDIAFTLGTRRQQLSYRSYALVGEERLVQAYKKKQRPLQPRVGLIFTGQGAQWPTMAVSLLDTNHVFLGSIKRLDKSLLRLPTPLSWTIEGELRKVKEQSLVYKSSIGYPLSIAVQIGLVDIIRSWKIEPSFVLGHSSGELAAAYASGAITAESAINAAARRGMTDMDSSVSRKGSMAAIGLGAVEVRPYLEPDVVIACENSQSSVTISGGTTSVGNVIQKIKSKQPDAFVRLLRVDKAYHSHHMLQFGDQYEKSLEDSIREVEPIIPFYSSVTGRLLTDSERLNPSYWRRNMEQPVLFNSALRTALSDAGSSRIVLVEIGPHAALKAPITQILRDCERSEDVYVPTLQRDQICHESLLHTVGKLFQEQVTFDGTALWVKGENIAGDLPTYQWERGTTHWAESRISREWRFRTRKPHELLGTRVTEISHEPYWRNKFALEDVPWLTGHVVNKQVIFPATGYIAMIGEAIRQINGSPSYTLKNTRIQTGLVLEYGKIIELFTSLVQDSVAEKSPNPWYTFKITSFDGSKWTEHVSGEAQSSTDDVDRLRVVDELLPRKVDSSAWYRLLDRIGYSYSGCFSRLQNISASVRSRKATGLVENAPDGHGTVYSLHPATMDQAFQLLMVALCQGVGRKSDTIAVPTLIEEIHVYPTEQHLSVTAEAEPTSRGSFRGNLVAQAGQQNFFHVRGLKTVALTSTSTADETQLVSNIEWSPHVNFTNLSSHILPARDQRIQVWPLLEKLALLSAYETLRNLKFTDASPPHLRKFASWMEWYLQEYESGRNVLVPSSEGLHDLDIVSRRKLLGQLESEISTTDYDVFGRAVTRLLAASTDVFAGDRHPLHVLMEDDLLTRFYTTSDVLHYEDAIRLVANTNPHLRVLEIGAGTGGTTVKVLKALTSTWGEPLYASYTYTDISSGFMNAAKERFAAYEMLKYATLDIERDPIEQGFEGASFDLIVASNVIHATKSLNTSLGHIKQLLCPGGRLMLQELCAETKVLNYVMGFLSGWWLGEEDGRAIEPFVSPKRWVEELNRAGFTGPEIVLDGIEPCHTSAGIFATRPIEQKSPEEVSLACHSVDHPVIKQITQSLKSASIDVCTVGTSAEVQRLQNFKGNVISVHELEQPTLHDLDEDTFQQHVAQVQHYRGTSIMLLPSSQIRAKDPKAAMALGFARTARNEFSIKLFTIEIDDKPESFAVLGEVVLRLLQVESRGSSLLDPDWEYAIADGVVMIPRIHWQSMSSALDLTQPPQEATAPLRLSVKTLGLLHTTEWCEQPVRRLGKDQVRVKTRAVGVNFRDVLISLGALEVSTGLLGFEGAGTVVEVGSDVRSLKVSDRVFYLDVGCYATEMILSESSCVRLPDTLTFEQGAAIPCVYATAIMALVDKADLGPRQSILIHSACGGVGQAAIQVAQMLGAEIFCTVGSAEKKAYLVDKYHIDASRIFHSRNTSFVKDVMTATADKGVDVVLNSLSGDLLHASWRCVAEFGTMIELGKRDFRAGGKLAMDVFEANRSFVGLDLWQVYKDRPQKLAGLLERCISWIQSGALNFQLNTNVYEASRTAEAWRVMQSGKHIGKIVITMPEDSSSLERVRARPVVSFDPDKRYLLVGGLGGLGRAVAIWMVEQGARNLTFLSRSASKSGEFVNELAAMGCSAQLVQGSVVNRADVETAVSAGVAPLAGIINMSMVSRDVSLNDMTFSDWIASVAPKVEGTWNLHHAAGCHLDFFLLFSSFSGIAGLWGQANYAAANTFLDGFVQYRHHLGLSASVLDLGVMAEVGWVWDHPETLKRLENSGMRSLRERDLLDAITLAIRRSRSSDCGDRLKYVNHSQTLLGVGTTTPIASPGNTVVWKRDVRTAIYHNLNRMDQVATTVSSRQTQQALTSLLASARNSPEMLAQASSTEIISKAVAAVLAEFLIKEEASIDTDSPLEDVGMDSLIAMEVRNWIRQQFNVEMGVIGIMQAHSIRSLGEGIRAMLVQASGVDTSK</sequence>
<keyword evidence="4" id="KW-0808">Transferase</keyword>
<keyword evidence="3" id="KW-0489">Methyltransferase</keyword>
<dbReference type="Gene3D" id="3.90.180.10">
    <property type="entry name" value="Medium-chain alcohol dehydrogenases, catalytic domain"/>
    <property type="match status" value="1"/>
</dbReference>
<dbReference type="InterPro" id="IPR032821">
    <property type="entry name" value="PKS_assoc"/>
</dbReference>
<evidence type="ECO:0000256" key="5">
    <source>
        <dbReference type="ARBA" id="ARBA00022857"/>
    </source>
</evidence>
<dbReference type="InterPro" id="IPR057326">
    <property type="entry name" value="KR_dom"/>
</dbReference>
<dbReference type="Gene3D" id="3.40.47.10">
    <property type="match status" value="1"/>
</dbReference>
<dbReference type="Pfam" id="PF02801">
    <property type="entry name" value="Ketoacyl-synt_C"/>
    <property type="match status" value="1"/>
</dbReference>
<dbReference type="Pfam" id="PF21089">
    <property type="entry name" value="PKS_DH_N"/>
    <property type="match status" value="1"/>
</dbReference>
<dbReference type="InterPro" id="IPR014030">
    <property type="entry name" value="Ketoacyl_synth_N"/>
</dbReference>
<evidence type="ECO:0000313" key="13">
    <source>
        <dbReference type="EMBL" id="PSK46153.1"/>
    </source>
</evidence>
<evidence type="ECO:0000256" key="8">
    <source>
        <dbReference type="PROSITE-ProRule" id="PRU01363"/>
    </source>
</evidence>
<feature type="active site" description="Proton acceptor; for dehydratase activity" evidence="8">
    <location>
        <position position="857"/>
    </location>
</feature>
<dbReference type="CDD" id="cd00833">
    <property type="entry name" value="PKS"/>
    <property type="match status" value="1"/>
</dbReference>
<evidence type="ECO:0000259" key="12">
    <source>
        <dbReference type="PROSITE" id="PS52019"/>
    </source>
</evidence>
<dbReference type="Pfam" id="PF16197">
    <property type="entry name" value="KAsynt_C_assoc"/>
    <property type="match status" value="1"/>
</dbReference>
<dbReference type="InterPro" id="IPR013217">
    <property type="entry name" value="Methyltransf_12"/>
</dbReference>
<dbReference type="Pfam" id="PF08659">
    <property type="entry name" value="KR"/>
    <property type="match status" value="1"/>
</dbReference>
<dbReference type="GO" id="GO:0031177">
    <property type="term" value="F:phosphopantetheine binding"/>
    <property type="evidence" value="ECO:0007669"/>
    <property type="project" value="InterPro"/>
</dbReference>
<dbReference type="SMART" id="SM00826">
    <property type="entry name" value="PKS_DH"/>
    <property type="match status" value="1"/>
</dbReference>
<dbReference type="SMART" id="SM00822">
    <property type="entry name" value="PKS_KR"/>
    <property type="match status" value="1"/>
</dbReference>
<dbReference type="Pfam" id="PF13602">
    <property type="entry name" value="ADH_zinc_N_2"/>
    <property type="match status" value="1"/>
</dbReference>
<dbReference type="InterPro" id="IPR001227">
    <property type="entry name" value="Ac_transferase_dom_sf"/>
</dbReference>
<keyword evidence="1" id="KW-0596">Phosphopantetheine</keyword>
<feature type="active site" description="Proton donor; for dehydratase activity" evidence="8">
    <location>
        <position position="1025"/>
    </location>
</feature>
<dbReference type="Pfam" id="PF22621">
    <property type="entry name" value="CurL-like_PKS_C"/>
    <property type="match status" value="1"/>
</dbReference>
<gene>
    <name evidence="13" type="ORF">B9Z65_5121</name>
</gene>
<dbReference type="Gene3D" id="3.40.50.720">
    <property type="entry name" value="NAD(P)-binding Rossmann-like Domain"/>
    <property type="match status" value="2"/>
</dbReference>
<evidence type="ECO:0000256" key="3">
    <source>
        <dbReference type="ARBA" id="ARBA00022603"/>
    </source>
</evidence>
<keyword evidence="2" id="KW-0597">Phosphoprotein</keyword>
<dbReference type="InterPro" id="IPR020843">
    <property type="entry name" value="ER"/>
</dbReference>
<dbReference type="GO" id="GO:0016491">
    <property type="term" value="F:oxidoreductase activity"/>
    <property type="evidence" value="ECO:0007669"/>
    <property type="project" value="InterPro"/>
</dbReference>
<keyword evidence="5" id="KW-0521">NADP</keyword>